<evidence type="ECO:0000313" key="5">
    <source>
        <dbReference type="Proteomes" id="UP001174677"/>
    </source>
</evidence>
<evidence type="ECO:0000256" key="2">
    <source>
        <dbReference type="SAM" id="Phobius"/>
    </source>
</evidence>
<dbReference type="InterPro" id="IPR026961">
    <property type="entry name" value="PGG_dom"/>
</dbReference>
<dbReference type="SMART" id="SM00248">
    <property type="entry name" value="ANK"/>
    <property type="match status" value="4"/>
</dbReference>
<feature type="repeat" description="ANK" evidence="1">
    <location>
        <begin position="112"/>
        <end position="134"/>
    </location>
</feature>
<keyword evidence="2" id="KW-0812">Transmembrane</keyword>
<feature type="transmembrane region" description="Helical" evidence="2">
    <location>
        <begin position="517"/>
        <end position="539"/>
    </location>
</feature>
<proteinExistence type="predicted"/>
<gene>
    <name evidence="4" type="ORF">P3X46_018210</name>
</gene>
<dbReference type="SUPFAM" id="SSF48403">
    <property type="entry name" value="Ankyrin repeat"/>
    <property type="match status" value="1"/>
</dbReference>
<accession>A0ABQ9LU19</accession>
<dbReference type="Pfam" id="PF13962">
    <property type="entry name" value="PGG"/>
    <property type="match status" value="1"/>
</dbReference>
<name>A0ABQ9LU19_HEVBR</name>
<protein>
    <recommendedName>
        <fullName evidence="3">PGG domain-containing protein</fullName>
    </recommendedName>
</protein>
<feature type="repeat" description="ANK" evidence="1">
    <location>
        <begin position="78"/>
        <end position="110"/>
    </location>
</feature>
<dbReference type="EMBL" id="JARPOI010000010">
    <property type="protein sequence ID" value="KAJ9170076.1"/>
    <property type="molecule type" value="Genomic_DNA"/>
</dbReference>
<dbReference type="InterPro" id="IPR036770">
    <property type="entry name" value="Ankyrin_rpt-contain_sf"/>
</dbReference>
<feature type="domain" description="PGG" evidence="3">
    <location>
        <begin position="424"/>
        <end position="537"/>
    </location>
</feature>
<dbReference type="PROSITE" id="PS50088">
    <property type="entry name" value="ANK_REPEAT"/>
    <property type="match status" value="2"/>
</dbReference>
<keyword evidence="2" id="KW-1133">Transmembrane helix</keyword>
<reference evidence="4 5" key="1">
    <citation type="journal article" date="2023" name="Plant Biotechnol. J.">
        <title>Chromosome-level wild Hevea brasiliensis genome provides new tools for genomic-assisted breeding and valuable loci to elevate rubber yield.</title>
        <authorList>
            <person name="Cheng H."/>
            <person name="Song X."/>
            <person name="Hu Y."/>
            <person name="Wu T."/>
            <person name="Yang Q."/>
            <person name="An Z."/>
            <person name="Feng S."/>
            <person name="Deng Z."/>
            <person name="Wu W."/>
            <person name="Zeng X."/>
            <person name="Tu M."/>
            <person name="Wang X."/>
            <person name="Huang H."/>
        </authorList>
    </citation>
    <scope>NUCLEOTIDE SEQUENCE [LARGE SCALE GENOMIC DNA]</scope>
    <source>
        <strain evidence="4">MT/VB/25A 57/8</strain>
    </source>
</reference>
<evidence type="ECO:0000259" key="3">
    <source>
        <dbReference type="Pfam" id="PF13962"/>
    </source>
</evidence>
<keyword evidence="1" id="KW-0040">ANK repeat</keyword>
<comment type="caution">
    <text evidence="4">The sequence shown here is derived from an EMBL/GenBank/DDBJ whole genome shotgun (WGS) entry which is preliminary data.</text>
</comment>
<dbReference type="Gene3D" id="1.25.40.20">
    <property type="entry name" value="Ankyrin repeat-containing domain"/>
    <property type="match status" value="1"/>
</dbReference>
<feature type="transmembrane region" description="Helical" evidence="2">
    <location>
        <begin position="470"/>
        <end position="496"/>
    </location>
</feature>
<evidence type="ECO:0000256" key="1">
    <source>
        <dbReference type="PROSITE-ProRule" id="PRU00023"/>
    </source>
</evidence>
<evidence type="ECO:0000313" key="4">
    <source>
        <dbReference type="EMBL" id="KAJ9170076.1"/>
    </source>
</evidence>
<keyword evidence="5" id="KW-1185">Reference proteome</keyword>
<dbReference type="InterPro" id="IPR002110">
    <property type="entry name" value="Ankyrin_rpt"/>
</dbReference>
<dbReference type="PROSITE" id="PS50297">
    <property type="entry name" value="ANK_REP_REGION"/>
    <property type="match status" value="2"/>
</dbReference>
<dbReference type="Pfam" id="PF12796">
    <property type="entry name" value="Ank_2"/>
    <property type="match status" value="1"/>
</dbReference>
<dbReference type="PANTHER" id="PTHR24177">
    <property type="entry name" value="CASKIN"/>
    <property type="match status" value="1"/>
</dbReference>
<keyword evidence="2" id="KW-0472">Membrane</keyword>
<feature type="transmembrane region" description="Helical" evidence="2">
    <location>
        <begin position="431"/>
        <end position="450"/>
    </location>
</feature>
<dbReference type="Proteomes" id="UP001174677">
    <property type="component" value="Chromosome 10"/>
</dbReference>
<sequence length="591" mass="65856">MEYGNENRDLRLYKSAVHGNWSTASRIFAEDSDALTAKIFGFEETILHVAITAGHSIEFVQKLVDKMTEDMVGIENRDGNNPLHCAAMVGNIEAAKILVAKNSTLTQGRNCLNATPLHYAASYAHEETVRFLLSVTRDEQPSPFAGEDGVRLLNDLITADFYGIALDLLKHHLTLARGRDQNGFTALYTLSKKPQAFASGSHLGFCQRLICRILDGTSRETTVTRGGDVEDQISGDSEERRKKSKKFQFLQRIENTMLMHKQAMELLKILIFEVLNASDSEIHGILGPATINATRLGIQEFVAEAIRSYPYIVWFAEDSYTIFLLAVKDRQEKIFNLLYQMGNHKHIVTSLTDNFGNNMLHLAAKLNPSNKISGAALQMQRELQWFQEVEKVVQPSYKENIGENGHIPRILFTKEHKNLVETGEKWMKDTATSCATVAALVITVVFAAAFTVPGGNNSDKGIPIYLKETAFMIFAISDALGLFASSTSLLMFLGILTSRYSEEDFLRALPMRLSIGLITLFFSIASMLIAFSAAFHLVLFHRVKWIAVPIGLLACAPVTLFALLQFPLLVQIVSSTFGPSVFRKQSQEIIF</sequence>
<organism evidence="4 5">
    <name type="scientific">Hevea brasiliensis</name>
    <name type="common">Para rubber tree</name>
    <name type="synonym">Siphonia brasiliensis</name>
    <dbReference type="NCBI Taxonomy" id="3981"/>
    <lineage>
        <taxon>Eukaryota</taxon>
        <taxon>Viridiplantae</taxon>
        <taxon>Streptophyta</taxon>
        <taxon>Embryophyta</taxon>
        <taxon>Tracheophyta</taxon>
        <taxon>Spermatophyta</taxon>
        <taxon>Magnoliopsida</taxon>
        <taxon>eudicotyledons</taxon>
        <taxon>Gunneridae</taxon>
        <taxon>Pentapetalae</taxon>
        <taxon>rosids</taxon>
        <taxon>fabids</taxon>
        <taxon>Malpighiales</taxon>
        <taxon>Euphorbiaceae</taxon>
        <taxon>Crotonoideae</taxon>
        <taxon>Micrandreae</taxon>
        <taxon>Hevea</taxon>
    </lineage>
</organism>
<dbReference type="PANTHER" id="PTHR24177:SF365">
    <property type="entry name" value="ANKYRIN REPEAT-CONTAINING PROTEIN NPR4-LIKE ISOFORM X1"/>
    <property type="match status" value="1"/>
</dbReference>
<feature type="transmembrane region" description="Helical" evidence="2">
    <location>
        <begin position="545"/>
        <end position="564"/>
    </location>
</feature>